<gene>
    <name evidence="1" type="ORF">SAMN04487783_1541</name>
</gene>
<comment type="caution">
    <text evidence="1">The sequence shown here is derived from an EMBL/GenBank/DDBJ whole genome shotgun (WGS) entry which is preliminary data.</text>
</comment>
<dbReference type="EMBL" id="FOZN01000002">
    <property type="protein sequence ID" value="SFS11240.1"/>
    <property type="molecule type" value="Genomic_DNA"/>
</dbReference>
<keyword evidence="2" id="KW-1185">Reference proteome</keyword>
<evidence type="ECO:0000313" key="1">
    <source>
        <dbReference type="EMBL" id="SFS11240.1"/>
    </source>
</evidence>
<evidence type="ECO:0000313" key="2">
    <source>
        <dbReference type="Proteomes" id="UP000198506"/>
    </source>
</evidence>
<accession>A0AA94HMJ5</accession>
<organism evidence="1 2">
    <name type="scientific">Agrococcus baldri</name>
    <dbReference type="NCBI Taxonomy" id="153730"/>
    <lineage>
        <taxon>Bacteria</taxon>
        <taxon>Bacillati</taxon>
        <taxon>Actinomycetota</taxon>
        <taxon>Actinomycetes</taxon>
        <taxon>Micrococcales</taxon>
        <taxon>Microbacteriaceae</taxon>
        <taxon>Agrococcus</taxon>
    </lineage>
</organism>
<reference evidence="1 2" key="1">
    <citation type="submission" date="2016-10" db="EMBL/GenBank/DDBJ databases">
        <authorList>
            <person name="Varghese N."/>
            <person name="Submissions S."/>
        </authorList>
    </citation>
    <scope>NUCLEOTIDE SEQUENCE [LARGE SCALE GENOMIC DNA]</scope>
    <source>
        <strain evidence="1 2">IAM 15147</strain>
    </source>
</reference>
<proteinExistence type="predicted"/>
<protein>
    <submittedName>
        <fullName evidence="1">Uncharacterized protein</fullName>
    </submittedName>
</protein>
<sequence length="169" mass="18759">MGSGTTRLDDEHLADYLNEHLLASEGGLRAFKAAADTWAGTPHERTLHALVGEIERDRHDLAQLIQRLGYRPTGWKRALTLAFATVGRANPVNLLRRTGGSMAQLELDVLTGAVRAKRSMWDTLLEIAGDEPRLDPRLLHDLAARADQQIGELQNISRATCRDRFLETA</sequence>
<dbReference type="Proteomes" id="UP000198506">
    <property type="component" value="Unassembled WGS sequence"/>
</dbReference>
<name>A0AA94HMJ5_9MICO</name>
<dbReference type="AlphaFoldDB" id="A0AA94HMJ5"/>
<dbReference type="RefSeq" id="WP_092917424.1">
    <property type="nucleotide sequence ID" value="NZ_FOZN01000002.1"/>
</dbReference>